<dbReference type="Gene3D" id="1.10.10.10">
    <property type="entry name" value="Winged helix-like DNA-binding domain superfamily/Winged helix DNA-binding domain"/>
    <property type="match status" value="1"/>
</dbReference>
<dbReference type="PANTHER" id="PTHR30537">
    <property type="entry name" value="HTH-TYPE TRANSCRIPTIONAL REGULATOR"/>
    <property type="match status" value="1"/>
</dbReference>
<organism evidence="6">
    <name type="scientific">Burkholderia orbicola (strain AU 1054)</name>
    <dbReference type="NCBI Taxonomy" id="331271"/>
    <lineage>
        <taxon>Bacteria</taxon>
        <taxon>Pseudomonadati</taxon>
        <taxon>Pseudomonadota</taxon>
        <taxon>Betaproteobacteria</taxon>
        <taxon>Burkholderiales</taxon>
        <taxon>Burkholderiaceae</taxon>
        <taxon>Burkholderia</taxon>
        <taxon>Burkholderia cepacia complex</taxon>
        <taxon>Burkholderia orbicola</taxon>
    </lineage>
</organism>
<proteinExistence type="inferred from homology"/>
<dbReference type="PANTHER" id="PTHR30537:SF72">
    <property type="entry name" value="LYSR FAMILY TRANSCRIPTIONAL REGULATOR"/>
    <property type="match status" value="1"/>
</dbReference>
<dbReference type="PROSITE" id="PS50931">
    <property type="entry name" value="HTH_LYSR"/>
    <property type="match status" value="1"/>
</dbReference>
<dbReference type="InterPro" id="IPR058163">
    <property type="entry name" value="LysR-type_TF_proteobact-type"/>
</dbReference>
<keyword evidence="3" id="KW-0238">DNA-binding</keyword>
<dbReference type="FunFam" id="1.10.10.10:FF:000001">
    <property type="entry name" value="LysR family transcriptional regulator"/>
    <property type="match status" value="1"/>
</dbReference>
<dbReference type="EMBL" id="CP000378">
    <property type="protein sequence ID" value="ABF76881.1"/>
    <property type="molecule type" value="Genomic_DNA"/>
</dbReference>
<evidence type="ECO:0000256" key="3">
    <source>
        <dbReference type="ARBA" id="ARBA00023125"/>
    </source>
</evidence>
<dbReference type="Pfam" id="PF00126">
    <property type="entry name" value="HTH_1"/>
    <property type="match status" value="1"/>
</dbReference>
<dbReference type="Pfam" id="PF03466">
    <property type="entry name" value="LysR_substrate"/>
    <property type="match status" value="1"/>
</dbReference>
<dbReference type="GO" id="GO:0006351">
    <property type="term" value="P:DNA-templated transcription"/>
    <property type="evidence" value="ECO:0007669"/>
    <property type="project" value="TreeGrafter"/>
</dbReference>
<dbReference type="GO" id="GO:0043565">
    <property type="term" value="F:sequence-specific DNA binding"/>
    <property type="evidence" value="ECO:0007669"/>
    <property type="project" value="TreeGrafter"/>
</dbReference>
<sequence length="294" mass="32893">MENLGGFVVFVQVAETRSFVAAGRALGLSASAIGKRIARLEARLNVRLFHRSTRSITLTAEGTRFLERCRRVIAEIDAAEQELTQSVEAPRGRLRVSLPTIGTLLLPVLADFMAAYPEIELDIDFSDRIVDVIDEGFDVVLRTGHPTDSRLSSRLLGHFRQHLVASPDYLERHGTPRTPADLAQHRCLHYRFPSSGKLEIWPLRAPRAGTPPEVPVSMVSNNAETRLCFALRGLGIACLPEFFVRDTLADGRLRAVLDDHVASRTPFYVLWPSGRHPLPKLRAFVDYMAEHLRL</sequence>
<gene>
    <name evidence="6" type="ordered locus">Bcen_1980</name>
</gene>
<dbReference type="HOGENOM" id="CLU_039613_16_1_4"/>
<evidence type="ECO:0000256" key="1">
    <source>
        <dbReference type="ARBA" id="ARBA00009437"/>
    </source>
</evidence>
<evidence type="ECO:0000256" key="2">
    <source>
        <dbReference type="ARBA" id="ARBA00023015"/>
    </source>
</evidence>
<accession>A0A0H2XQZ1</accession>
<keyword evidence="2" id="KW-0805">Transcription regulation</keyword>
<dbReference type="InterPro" id="IPR036390">
    <property type="entry name" value="WH_DNA-bd_sf"/>
</dbReference>
<evidence type="ECO:0000259" key="5">
    <source>
        <dbReference type="PROSITE" id="PS50931"/>
    </source>
</evidence>
<dbReference type="InterPro" id="IPR036388">
    <property type="entry name" value="WH-like_DNA-bd_sf"/>
</dbReference>
<name>A0A0H2XQZ1_BURO1</name>
<comment type="similarity">
    <text evidence="1">Belongs to the LysR transcriptional regulatory family.</text>
</comment>
<dbReference type="AlphaFoldDB" id="A0A0H2XQZ1"/>
<reference evidence="6" key="1">
    <citation type="submission" date="2006-05" db="EMBL/GenBank/DDBJ databases">
        <title>Complete sequence of chromosome 1 of Burkholderia cenocepacia AU 1054.</title>
        <authorList>
            <consortium name="US DOE Joint Genome Institute"/>
            <person name="Copeland A."/>
            <person name="Lucas S."/>
            <person name="Lapidus A."/>
            <person name="Barry K."/>
            <person name="Detter J.C."/>
            <person name="Glavina del Rio T."/>
            <person name="Hammon N."/>
            <person name="Israni S."/>
            <person name="Dalin E."/>
            <person name="Tice H."/>
            <person name="Pitluck S."/>
            <person name="Chain P."/>
            <person name="Malfatti S."/>
            <person name="Shin M."/>
            <person name="Vergez L."/>
            <person name="Schmutz J."/>
            <person name="Larimer F."/>
            <person name="Land M."/>
            <person name="Hauser L."/>
            <person name="Kyrpides N."/>
            <person name="Lykidis A."/>
            <person name="LiPuma J.J."/>
            <person name="Konstantinidis K."/>
            <person name="Tiedje J.M."/>
            <person name="Richardson P."/>
        </authorList>
    </citation>
    <scope>NUCLEOTIDE SEQUENCE [LARGE SCALE GENOMIC DNA]</scope>
    <source>
        <strain evidence="6">AU 1054</strain>
    </source>
</reference>
<dbReference type="SUPFAM" id="SSF53850">
    <property type="entry name" value="Periplasmic binding protein-like II"/>
    <property type="match status" value="1"/>
</dbReference>
<dbReference type="GO" id="GO:0003700">
    <property type="term" value="F:DNA-binding transcription factor activity"/>
    <property type="evidence" value="ECO:0007669"/>
    <property type="project" value="InterPro"/>
</dbReference>
<keyword evidence="4" id="KW-0804">Transcription</keyword>
<evidence type="ECO:0000313" key="6">
    <source>
        <dbReference type="EMBL" id="ABF76881.1"/>
    </source>
</evidence>
<protein>
    <submittedName>
        <fullName evidence="6">Transcriptional regulator, LysR family</fullName>
    </submittedName>
</protein>
<dbReference type="SUPFAM" id="SSF46785">
    <property type="entry name" value="Winged helix' DNA-binding domain"/>
    <property type="match status" value="1"/>
</dbReference>
<feature type="domain" description="HTH lysR-type" evidence="5">
    <location>
        <begin position="1"/>
        <end position="59"/>
    </location>
</feature>
<dbReference type="InterPro" id="IPR000847">
    <property type="entry name" value="LysR_HTH_N"/>
</dbReference>
<dbReference type="CDD" id="cd08476">
    <property type="entry name" value="PBP2_CrgA_like_7"/>
    <property type="match status" value="1"/>
</dbReference>
<dbReference type="Gene3D" id="3.40.190.290">
    <property type="match status" value="1"/>
</dbReference>
<evidence type="ECO:0000256" key="4">
    <source>
        <dbReference type="ARBA" id="ARBA00023163"/>
    </source>
</evidence>
<dbReference type="InterPro" id="IPR005119">
    <property type="entry name" value="LysR_subst-bd"/>
</dbReference>